<dbReference type="SUPFAM" id="SSF56935">
    <property type="entry name" value="Porins"/>
    <property type="match status" value="1"/>
</dbReference>
<evidence type="ECO:0000256" key="5">
    <source>
        <dbReference type="ARBA" id="ARBA00023077"/>
    </source>
</evidence>
<keyword evidence="4 8" id="KW-0812">Transmembrane</keyword>
<dbReference type="AlphaFoldDB" id="A0A1I1F0W8"/>
<evidence type="ECO:0000256" key="9">
    <source>
        <dbReference type="RuleBase" id="RU003357"/>
    </source>
</evidence>
<gene>
    <name evidence="14" type="ORF">SAMN02745724_00452</name>
</gene>
<keyword evidence="7 8" id="KW-0998">Cell outer membrane</keyword>
<keyword evidence="11" id="KW-0732">Signal</keyword>
<dbReference type="InterPro" id="IPR012910">
    <property type="entry name" value="Plug_dom"/>
</dbReference>
<organism evidence="14 15">
    <name type="scientific">Pseudoalteromonas denitrificans DSM 6059</name>
    <dbReference type="NCBI Taxonomy" id="1123010"/>
    <lineage>
        <taxon>Bacteria</taxon>
        <taxon>Pseudomonadati</taxon>
        <taxon>Pseudomonadota</taxon>
        <taxon>Gammaproteobacteria</taxon>
        <taxon>Alteromonadales</taxon>
        <taxon>Pseudoalteromonadaceae</taxon>
        <taxon>Pseudoalteromonas</taxon>
    </lineage>
</organism>
<dbReference type="Pfam" id="PF07715">
    <property type="entry name" value="Plug"/>
    <property type="match status" value="1"/>
</dbReference>
<evidence type="ECO:0000256" key="3">
    <source>
        <dbReference type="ARBA" id="ARBA00022452"/>
    </source>
</evidence>
<evidence type="ECO:0000313" key="15">
    <source>
        <dbReference type="Proteomes" id="UP000198862"/>
    </source>
</evidence>
<keyword evidence="14" id="KW-0675">Receptor</keyword>
<evidence type="ECO:0000256" key="10">
    <source>
        <dbReference type="SAM" id="MobiDB-lite"/>
    </source>
</evidence>
<comment type="subcellular location">
    <subcellularLocation>
        <location evidence="1 8">Cell outer membrane</location>
        <topology evidence="1 8">Multi-pass membrane protein</topology>
    </subcellularLocation>
</comment>
<dbReference type="CDD" id="cd01347">
    <property type="entry name" value="ligand_gated_channel"/>
    <property type="match status" value="1"/>
</dbReference>
<sequence>MNKSTQRKLNAVLYAIAATGISVSSQAIAADKDSEEKIERIEITGSHIKRNDMEGPSPVLAIDETDIANSGAQDISELLAKLSVAGQGTFSTQGNDADDTSNGGSAISLRGLGADSTLVLLNGRRVSVSAFAKNIGTAFVDINSIPVSAIKRIDILKDGASATYGSDAIAGVVNVILKKDFTGLELSGGIADTTEDGGKENSFSLMWGNGDDKGHTTVIMDYFKRDETMFSDRDYSKSADQSARGGADQRSSSGNPGTYIPATIGADGSITTKSDEYTRVPDINCPAGLLDTAGNLCRYDYAPHMSSVPSTERAGIVVLHETQVGDETTFFAEASYQRNSSIVKGAASPSFNEFYMKADNPSLQGTWLQDMFPGEDITMRRRLTETGGRQKEAVSSSSRIVLGFNGVASIGDNEWDWEMGYTFSHNSNQEFGQNGFVQTSRIQQAIEDGSFNPLSTTQPQSVIDGIMVNTTRNGKSTTKSYDAKMSGDLFDISAGTVAMAVGAEYREESMSDLPDQMFLNGDIFGTEATASKGSRDQTSLFVEFAVPIIDTLELQLALRYEDYSDFGTNTSPKVAFRWAADENITVRGSWGEAFRAPSLVQLGLGEAQQSPNLVDPVRCPLTGNASDCDPIERTVIYTGNPDLKAEESESYNLGLIWSLTDDLNFSIDYWSYDQTNLVTLDPKFVLDNHGTDPAFVKRQNSSTGIPGEIVEIYDTYRNLGGQKTDGIDLDINYKMTTNSAGEFKFGANITWVNEFDEISSLGVVDNLAGEYQHPEYRWTGSADWVLDDVSASMRVNYISEYKQDKDADATGTVDSMMTIDANTSYHGISNTKITLGINNLLNEEPSFVKTTFMGYDQQTHSAQGRFIYLKGTYTF</sequence>
<evidence type="ECO:0000259" key="13">
    <source>
        <dbReference type="Pfam" id="PF07715"/>
    </source>
</evidence>
<dbReference type="PANTHER" id="PTHR47234">
    <property type="match status" value="1"/>
</dbReference>
<evidence type="ECO:0000259" key="12">
    <source>
        <dbReference type="Pfam" id="PF00593"/>
    </source>
</evidence>
<dbReference type="Proteomes" id="UP000198862">
    <property type="component" value="Unassembled WGS sequence"/>
</dbReference>
<feature type="domain" description="TonB-dependent receptor-like beta-barrel" evidence="12">
    <location>
        <begin position="410"/>
        <end position="840"/>
    </location>
</feature>
<dbReference type="OrthoDB" id="176248at2"/>
<evidence type="ECO:0000256" key="8">
    <source>
        <dbReference type="PROSITE-ProRule" id="PRU01360"/>
    </source>
</evidence>
<feature type="signal peptide" evidence="11">
    <location>
        <begin position="1"/>
        <end position="29"/>
    </location>
</feature>
<keyword evidence="6 8" id="KW-0472">Membrane</keyword>
<accession>A0A1I1F0W8</accession>
<evidence type="ECO:0000256" key="4">
    <source>
        <dbReference type="ARBA" id="ARBA00022692"/>
    </source>
</evidence>
<evidence type="ECO:0000313" key="14">
    <source>
        <dbReference type="EMBL" id="SFB90820.1"/>
    </source>
</evidence>
<evidence type="ECO:0000256" key="6">
    <source>
        <dbReference type="ARBA" id="ARBA00023136"/>
    </source>
</evidence>
<feature type="chain" id="PRO_5011704144" evidence="11">
    <location>
        <begin position="30"/>
        <end position="875"/>
    </location>
</feature>
<protein>
    <submittedName>
        <fullName evidence="14">Outer membrane receptor for ferrienterochelin and colicins</fullName>
    </submittedName>
</protein>
<evidence type="ECO:0000256" key="11">
    <source>
        <dbReference type="SAM" id="SignalP"/>
    </source>
</evidence>
<evidence type="ECO:0000256" key="2">
    <source>
        <dbReference type="ARBA" id="ARBA00022448"/>
    </source>
</evidence>
<comment type="similarity">
    <text evidence="8 9">Belongs to the TonB-dependent receptor family.</text>
</comment>
<reference evidence="14 15" key="1">
    <citation type="submission" date="2016-10" db="EMBL/GenBank/DDBJ databases">
        <authorList>
            <person name="de Groot N.N."/>
        </authorList>
    </citation>
    <scope>NUCLEOTIDE SEQUENCE [LARGE SCALE GENOMIC DNA]</scope>
    <source>
        <strain evidence="14 15">DSM 6059</strain>
    </source>
</reference>
<keyword evidence="5 9" id="KW-0798">TonB box</keyword>
<dbReference type="InterPro" id="IPR036942">
    <property type="entry name" value="Beta-barrel_TonB_sf"/>
</dbReference>
<name>A0A1I1F0W8_9GAMM</name>
<dbReference type="InterPro" id="IPR000531">
    <property type="entry name" value="Beta-barrel_TonB"/>
</dbReference>
<dbReference type="GO" id="GO:0009279">
    <property type="term" value="C:cell outer membrane"/>
    <property type="evidence" value="ECO:0007669"/>
    <property type="project" value="UniProtKB-SubCell"/>
</dbReference>
<feature type="region of interest" description="Disordered" evidence="10">
    <location>
        <begin position="234"/>
        <end position="267"/>
    </location>
</feature>
<keyword evidence="3 8" id="KW-1134">Transmembrane beta strand</keyword>
<dbReference type="InterPro" id="IPR039426">
    <property type="entry name" value="TonB-dep_rcpt-like"/>
</dbReference>
<feature type="domain" description="TonB-dependent receptor plug" evidence="13">
    <location>
        <begin position="53"/>
        <end position="172"/>
    </location>
</feature>
<dbReference type="Pfam" id="PF00593">
    <property type="entry name" value="TonB_dep_Rec_b-barrel"/>
    <property type="match status" value="1"/>
</dbReference>
<dbReference type="STRING" id="1123010.SAMN02745724_00452"/>
<dbReference type="EMBL" id="FOLO01000002">
    <property type="protein sequence ID" value="SFB90820.1"/>
    <property type="molecule type" value="Genomic_DNA"/>
</dbReference>
<keyword evidence="15" id="KW-1185">Reference proteome</keyword>
<dbReference type="InterPro" id="IPR037066">
    <property type="entry name" value="Plug_dom_sf"/>
</dbReference>
<dbReference type="Gene3D" id="2.40.170.20">
    <property type="entry name" value="TonB-dependent receptor, beta-barrel domain"/>
    <property type="match status" value="1"/>
</dbReference>
<evidence type="ECO:0000256" key="1">
    <source>
        <dbReference type="ARBA" id="ARBA00004571"/>
    </source>
</evidence>
<dbReference type="RefSeq" id="WP_091979465.1">
    <property type="nucleotide sequence ID" value="NZ_FOLO01000002.1"/>
</dbReference>
<dbReference type="PANTHER" id="PTHR47234:SF2">
    <property type="entry name" value="TONB-DEPENDENT RECEPTOR"/>
    <property type="match status" value="1"/>
</dbReference>
<dbReference type="PROSITE" id="PS52016">
    <property type="entry name" value="TONB_DEPENDENT_REC_3"/>
    <property type="match status" value="1"/>
</dbReference>
<dbReference type="Gene3D" id="2.170.130.10">
    <property type="entry name" value="TonB-dependent receptor, plug domain"/>
    <property type="match status" value="1"/>
</dbReference>
<keyword evidence="2 8" id="KW-0813">Transport</keyword>
<proteinExistence type="inferred from homology"/>
<evidence type="ECO:0000256" key="7">
    <source>
        <dbReference type="ARBA" id="ARBA00023237"/>
    </source>
</evidence>